<dbReference type="SUPFAM" id="SSF53474">
    <property type="entry name" value="alpha/beta-Hydrolases"/>
    <property type="match status" value="1"/>
</dbReference>
<accession>A0ABY5YDW9</accession>
<feature type="signal peptide" evidence="1">
    <location>
        <begin position="1"/>
        <end position="21"/>
    </location>
</feature>
<evidence type="ECO:0000313" key="3">
    <source>
        <dbReference type="Proteomes" id="UP001060261"/>
    </source>
</evidence>
<evidence type="ECO:0000313" key="2">
    <source>
        <dbReference type="EMBL" id="UWX63040.1"/>
    </source>
</evidence>
<keyword evidence="1" id="KW-0732">Signal</keyword>
<feature type="chain" id="PRO_5047272976" evidence="1">
    <location>
        <begin position="22"/>
        <end position="289"/>
    </location>
</feature>
<keyword evidence="3" id="KW-1185">Reference proteome</keyword>
<gene>
    <name evidence="2" type="ORF">N0D28_09725</name>
</gene>
<sequence>MRRFLFTLLGLVMLGTAPALALTSPSSLPSSELPDPPQRIAATRLAAFASEHSYRLPGGGLLIVPPECRLERCPLLTISHSRGRTPTELTESTSFQPFLRQLLAAGLPLLISAEGGPDGWGGPEALWQLTRDYTLSVSKFKFSGRTYALGVSMGGMSALRAAVDAVFDVHGLILIDGRVNLTDAWNSGQSRQPELSAAYALKGRPPAAHEDPLASLPASFRVPLLVFGSPQDTTVNFKRNGEALYGKAAGIGSQLVHTSGPHLGGSHLSEQVAAQVVAFVQGLQARKSP</sequence>
<evidence type="ECO:0000256" key="1">
    <source>
        <dbReference type="SAM" id="SignalP"/>
    </source>
</evidence>
<proteinExistence type="predicted"/>
<reference evidence="2" key="1">
    <citation type="submission" date="2022-09" db="EMBL/GenBank/DDBJ databases">
        <title>genome sequence of Deinococcus rubellus.</title>
        <authorList>
            <person name="Srinivasan S."/>
        </authorList>
    </citation>
    <scope>NUCLEOTIDE SEQUENCE</scope>
    <source>
        <strain evidence="2">Ant6</strain>
    </source>
</reference>
<organism evidence="2 3">
    <name type="scientific">Deinococcus rubellus</name>
    <dbReference type="NCBI Taxonomy" id="1889240"/>
    <lineage>
        <taxon>Bacteria</taxon>
        <taxon>Thermotogati</taxon>
        <taxon>Deinococcota</taxon>
        <taxon>Deinococci</taxon>
        <taxon>Deinococcales</taxon>
        <taxon>Deinococcaceae</taxon>
        <taxon>Deinococcus</taxon>
    </lineage>
</organism>
<dbReference type="Gene3D" id="3.40.50.1820">
    <property type="entry name" value="alpha/beta hydrolase"/>
    <property type="match status" value="1"/>
</dbReference>
<dbReference type="Proteomes" id="UP001060261">
    <property type="component" value="Chromosome"/>
</dbReference>
<dbReference type="GO" id="GO:0016787">
    <property type="term" value="F:hydrolase activity"/>
    <property type="evidence" value="ECO:0007669"/>
    <property type="project" value="UniProtKB-KW"/>
</dbReference>
<protein>
    <submittedName>
        <fullName evidence="2">Alpha/beta hydrolase</fullName>
    </submittedName>
</protein>
<dbReference type="EMBL" id="CP104213">
    <property type="protein sequence ID" value="UWX63040.1"/>
    <property type="molecule type" value="Genomic_DNA"/>
</dbReference>
<dbReference type="RefSeq" id="WP_260559333.1">
    <property type="nucleotide sequence ID" value="NZ_BAABEC010000188.1"/>
</dbReference>
<name>A0ABY5YDW9_9DEIO</name>
<dbReference type="InterPro" id="IPR029058">
    <property type="entry name" value="AB_hydrolase_fold"/>
</dbReference>
<keyword evidence="2" id="KW-0378">Hydrolase</keyword>